<proteinExistence type="predicted"/>
<reference evidence="1 2" key="1">
    <citation type="submission" date="2015-05" db="EMBL/GenBank/DDBJ databases">
        <title>Distinctive expansion of gene families associated with plant cell wall degradation and secondary metabolism in the genomes of grapevine trunk pathogens.</title>
        <authorList>
            <person name="Lawrence D.P."/>
            <person name="Travadon R."/>
            <person name="Rolshausen P.E."/>
            <person name="Baumgartner K."/>
        </authorList>
    </citation>
    <scope>NUCLEOTIDE SEQUENCE [LARGE SCALE GENOMIC DNA]</scope>
    <source>
        <strain evidence="1">DA912</strain>
    </source>
</reference>
<dbReference type="EMBL" id="LCUC01000104">
    <property type="protein sequence ID" value="KKY36923.1"/>
    <property type="molecule type" value="Genomic_DNA"/>
</dbReference>
<keyword evidence="2" id="KW-1185">Reference proteome</keyword>
<comment type="caution">
    <text evidence="1">The sequence shown here is derived from an EMBL/GenBank/DDBJ whole genome shotgun (WGS) entry which is preliminary data.</text>
</comment>
<reference evidence="1 2" key="2">
    <citation type="submission" date="2015-05" db="EMBL/GenBank/DDBJ databases">
        <authorList>
            <person name="Morales-Cruz A."/>
            <person name="Amrine K.C."/>
            <person name="Cantu D."/>
        </authorList>
    </citation>
    <scope>NUCLEOTIDE SEQUENCE [LARGE SCALE GENOMIC DNA]</scope>
    <source>
        <strain evidence="1">DA912</strain>
    </source>
</reference>
<dbReference type="AlphaFoldDB" id="A0A0G2HPV9"/>
<dbReference type="OrthoDB" id="5244755at2759"/>
<name>A0A0G2HPV9_9PEZI</name>
<organism evidence="1 2">
    <name type="scientific">Diaporthe ampelina</name>
    <dbReference type="NCBI Taxonomy" id="1214573"/>
    <lineage>
        <taxon>Eukaryota</taxon>
        <taxon>Fungi</taxon>
        <taxon>Dikarya</taxon>
        <taxon>Ascomycota</taxon>
        <taxon>Pezizomycotina</taxon>
        <taxon>Sordariomycetes</taxon>
        <taxon>Sordariomycetidae</taxon>
        <taxon>Diaporthales</taxon>
        <taxon>Diaporthaceae</taxon>
        <taxon>Diaporthe</taxon>
    </lineage>
</organism>
<accession>A0A0G2HPV9</accession>
<evidence type="ECO:0000313" key="1">
    <source>
        <dbReference type="EMBL" id="KKY36923.1"/>
    </source>
</evidence>
<dbReference type="Proteomes" id="UP000034680">
    <property type="component" value="Unassembled WGS sequence"/>
</dbReference>
<gene>
    <name evidence="1" type="ORF">UCDDA912_g03070</name>
</gene>
<evidence type="ECO:0000313" key="2">
    <source>
        <dbReference type="Proteomes" id="UP000034680"/>
    </source>
</evidence>
<sequence>MPKHSVARRRPYLSRSQKKKWKDIKKQLEQLECVEDVVSGAFDKMKGKDVEEYDNETERIIDELEGKGKSSNAYKFKNYQESPGEAINAKYGWKIQDPKLRARLREEAEEELGLLNYKLRTGEWVQDTRDGKPFSIMDSMMGMDELKESIKLMDDSR</sequence>
<protein>
    <submittedName>
        <fullName evidence="1">Uncharacterized protein</fullName>
    </submittedName>
</protein>